<dbReference type="Pfam" id="PF05547">
    <property type="entry name" value="Peptidase_M6"/>
    <property type="match status" value="1"/>
</dbReference>
<keyword evidence="3" id="KW-0645">Protease</keyword>
<proteinExistence type="predicted"/>
<evidence type="ECO:0000313" key="4">
    <source>
        <dbReference type="Proteomes" id="UP000310636"/>
    </source>
</evidence>
<dbReference type="InterPro" id="IPR013784">
    <property type="entry name" value="Carb-bd-like_fold"/>
</dbReference>
<dbReference type="PROSITE" id="PS00018">
    <property type="entry name" value="EF_HAND_1"/>
    <property type="match status" value="1"/>
</dbReference>
<organism evidence="3 4">
    <name type="scientific">Cohnella fermenti</name>
    <dbReference type="NCBI Taxonomy" id="2565925"/>
    <lineage>
        <taxon>Bacteria</taxon>
        <taxon>Bacillati</taxon>
        <taxon>Bacillota</taxon>
        <taxon>Bacilli</taxon>
        <taxon>Bacillales</taxon>
        <taxon>Paenibacillaceae</taxon>
        <taxon>Cohnella</taxon>
    </lineage>
</organism>
<feature type="compositionally biased region" description="Low complexity" evidence="1">
    <location>
        <begin position="149"/>
        <end position="170"/>
    </location>
</feature>
<dbReference type="AlphaFoldDB" id="A0A4S4BEF9"/>
<dbReference type="InterPro" id="IPR002044">
    <property type="entry name" value="CBM20"/>
</dbReference>
<feature type="domain" description="CBM20" evidence="2">
    <location>
        <begin position="857"/>
        <end position="963"/>
    </location>
</feature>
<dbReference type="PANTHER" id="PTHR41775:SF1">
    <property type="entry name" value="PEPTIDASE M6-LIKE DOMAIN-CONTAINING PROTEIN"/>
    <property type="match status" value="1"/>
</dbReference>
<dbReference type="Pfam" id="PF03423">
    <property type="entry name" value="CBM_25"/>
    <property type="match status" value="2"/>
</dbReference>
<feature type="region of interest" description="Disordered" evidence="1">
    <location>
        <begin position="145"/>
        <end position="175"/>
    </location>
</feature>
<dbReference type="InterPro" id="IPR036116">
    <property type="entry name" value="FN3_sf"/>
</dbReference>
<protein>
    <submittedName>
        <fullName evidence="3">M6 family metalloprotease domain-containing protein</fullName>
    </submittedName>
</protein>
<dbReference type="Gene3D" id="2.60.40.10">
    <property type="entry name" value="Immunoglobulins"/>
    <property type="match status" value="4"/>
</dbReference>
<dbReference type="EMBL" id="SSOB01000082">
    <property type="protein sequence ID" value="THF72537.1"/>
    <property type="molecule type" value="Genomic_DNA"/>
</dbReference>
<keyword evidence="3" id="KW-0378">Hydrolase</keyword>
<dbReference type="GO" id="GO:0008237">
    <property type="term" value="F:metallopeptidase activity"/>
    <property type="evidence" value="ECO:0007669"/>
    <property type="project" value="UniProtKB-KW"/>
</dbReference>
<dbReference type="SMART" id="SM01065">
    <property type="entry name" value="CBM_2"/>
    <property type="match status" value="1"/>
</dbReference>
<dbReference type="InterPro" id="IPR008757">
    <property type="entry name" value="Peptidase_M6-like_domain"/>
</dbReference>
<reference evidence="3 4" key="1">
    <citation type="submission" date="2019-04" db="EMBL/GenBank/DDBJ databases">
        <title>Cohnella sp. nov. isolated from preserved vegetables.</title>
        <authorList>
            <person name="Lin S.-Y."/>
            <person name="Hung M.-H."/>
            <person name="Young C.-C."/>
        </authorList>
    </citation>
    <scope>NUCLEOTIDE SEQUENCE [LARGE SCALE GENOMIC DNA]</scope>
    <source>
        <strain evidence="3 4">CC-MHH1044</strain>
    </source>
</reference>
<dbReference type="GO" id="GO:0006508">
    <property type="term" value="P:proteolysis"/>
    <property type="evidence" value="ECO:0007669"/>
    <property type="project" value="UniProtKB-KW"/>
</dbReference>
<sequence length="964" mass="102401">MCGCRFVSFTDLCKRLNKPMNGRGITMKKSYRLWLASALLLLAVIALGARGADAAPARTDLQTFTQPGGQSFQGRLQGDENLHWALTSEDEVIVRDAQGYWNYASLELKDHSFKSSGVRVKLHPKPAEAKSKQDLDNWLKQRERLQKNGSDGDAGSAAALSGASGSPSLSEQAESRVSASLEAAADTAGAGLFFGLDGLETTGTQNVLLLLVEFSDIDIQYSDSQWNGRFFSATGKSVSDYYREVSQNRMSLVPAAETAGTANDGIVKVRLNHAYASGAATVAEALTAADPYIDLSAYDANGDGYLQNDELKVVTILAGYEQAYGATSSQSVWAHFTSLSDAMSPLIDGTKACVGAHGAGYTQQGEIQGNHQATIGVLAHELGHMFGLPDLYDTDGSSSGIGNHSLMGGGNWASLSGEYAGATPVHLDAWSKLMLGFADATIAQSDASASYTLNSIATGSYSIVLIPTLDANQYFLLENRQYEGYDRGLGYPGGIAIWHIDQSRSSNADDDRRLVDLEEANAISPYYYSGNATSFAPLTSPNSDRYDGSSFRYTGITVNIPQASSSSMTAAIYGDYTPLEPATGLWAPYTARNSVGLSWTASDSPELDRYQVYRNGTLVSSLTKNTLKDWVTEDATYSYTVRTVDRAGNVSADSEPLSVTSAETNKIVLYYKTNNATPYVRYTISPYGTTEVWQDLALAPSEIPGYSKAIIDTGADRINGKGAFHDGNGTWDNNSGYNYTLYSGVTTIANGVITEDFPAAIPNPAGNNAIIYYKNGSFAASYIHYKLDGSSSWTTVPGTAMSSSAYAGYSVATIPLGAATGLTAAFNNGSGSWDNNGGSDYRFGSGTSTLANGNLYAGTPQADSVTFQIAAPGSTPSGADLYLAGTFNGWDPGDSAYRLTRGSDGIYRITVALAAGTAYEFKFTRGAWSSVEAASSGADIANRTLTPGSGPQTVNLTVERWKDL</sequence>
<dbReference type="Proteomes" id="UP000310636">
    <property type="component" value="Unassembled WGS sequence"/>
</dbReference>
<dbReference type="SUPFAM" id="SSF49265">
    <property type="entry name" value="Fibronectin type III"/>
    <property type="match status" value="1"/>
</dbReference>
<dbReference type="InterPro" id="IPR018247">
    <property type="entry name" value="EF_Hand_1_Ca_BS"/>
</dbReference>
<name>A0A4S4BEF9_9BACL</name>
<accession>A0A4S4BEF9</accession>
<dbReference type="PROSITE" id="PS51166">
    <property type="entry name" value="CBM20"/>
    <property type="match status" value="1"/>
</dbReference>
<evidence type="ECO:0000256" key="1">
    <source>
        <dbReference type="SAM" id="MobiDB-lite"/>
    </source>
</evidence>
<dbReference type="OrthoDB" id="9802318at2"/>
<evidence type="ECO:0000259" key="2">
    <source>
        <dbReference type="PROSITE" id="PS51166"/>
    </source>
</evidence>
<keyword evidence="4" id="KW-1185">Reference proteome</keyword>
<dbReference type="SUPFAM" id="SSF49452">
    <property type="entry name" value="Starch-binding domain-like"/>
    <property type="match status" value="1"/>
</dbReference>
<evidence type="ECO:0000313" key="3">
    <source>
        <dbReference type="EMBL" id="THF72537.1"/>
    </source>
</evidence>
<dbReference type="GO" id="GO:2001070">
    <property type="term" value="F:starch binding"/>
    <property type="evidence" value="ECO:0007669"/>
    <property type="project" value="InterPro"/>
</dbReference>
<gene>
    <name evidence="3" type="ORF">E6C55_32800</name>
</gene>
<dbReference type="InterPro" id="IPR013783">
    <property type="entry name" value="Ig-like_fold"/>
</dbReference>
<keyword evidence="3" id="KW-0482">Metalloprotease</keyword>
<dbReference type="PANTHER" id="PTHR41775">
    <property type="entry name" value="SECRETED PROTEIN-RELATED"/>
    <property type="match status" value="1"/>
</dbReference>
<dbReference type="NCBIfam" id="TIGR03296">
    <property type="entry name" value="M6dom_TIGR03296"/>
    <property type="match status" value="1"/>
</dbReference>
<comment type="caution">
    <text evidence="3">The sequence shown here is derived from an EMBL/GenBank/DDBJ whole genome shotgun (WGS) entry which is preliminary data.</text>
</comment>
<dbReference type="InterPro" id="IPR005085">
    <property type="entry name" value="CBM25"/>
</dbReference>
<dbReference type="SMART" id="SM01066">
    <property type="entry name" value="CBM_25"/>
    <property type="match status" value="2"/>
</dbReference>
<dbReference type="SUPFAM" id="SSF55486">
    <property type="entry name" value="Metalloproteases ('zincins'), catalytic domain"/>
    <property type="match status" value="1"/>
</dbReference>